<keyword evidence="1" id="KW-1133">Transmembrane helix</keyword>
<dbReference type="EMBL" id="CAADFQ010000188">
    <property type="protein sequence ID" value="VFK36049.1"/>
    <property type="molecule type" value="Genomic_DNA"/>
</dbReference>
<name>A0A450Y3E9_9GAMM</name>
<proteinExistence type="predicted"/>
<accession>A0A450Y3E9</accession>
<dbReference type="EMBL" id="CAADGH010000205">
    <property type="protein sequence ID" value="VFK77663.1"/>
    <property type="molecule type" value="Genomic_DNA"/>
</dbReference>
<keyword evidence="1" id="KW-0472">Membrane</keyword>
<dbReference type="AlphaFoldDB" id="A0A450Y3E9"/>
<evidence type="ECO:0008006" key="4">
    <source>
        <dbReference type="Google" id="ProtNLM"/>
    </source>
</evidence>
<gene>
    <name evidence="3" type="ORF">BECKMB1821H_GA0114242_12052</name>
    <name evidence="2" type="ORF">BECKMB1821I_GA0114274_11883</name>
</gene>
<protein>
    <recommendedName>
        <fullName evidence="4">DUF1640 domain-containing protein</fullName>
    </recommendedName>
</protein>
<dbReference type="Gene3D" id="6.10.250.2540">
    <property type="match status" value="1"/>
</dbReference>
<evidence type="ECO:0000313" key="2">
    <source>
        <dbReference type="EMBL" id="VFK36049.1"/>
    </source>
</evidence>
<sequence length="128" mass="15300">MFDNDIFEKWLDMKSQEIVEKMGQGEQLRTEEMMVLVLKAQSNHFHHLDSDLRNEMTALRGDFQDEMKTLRGNFQDEIKMLREDMNKRFESVDKRFEQVIRRIDRFMFWSLGITVAAAAFVVNYLKVA</sequence>
<reference evidence="2" key="1">
    <citation type="submission" date="2019-02" db="EMBL/GenBank/DDBJ databases">
        <authorList>
            <person name="Gruber-Vodicka R. H."/>
            <person name="Seah K. B. B."/>
        </authorList>
    </citation>
    <scope>NUCLEOTIDE SEQUENCE</scope>
    <source>
        <strain evidence="3">BECK_BZ198</strain>
        <strain evidence="2">BECK_BZ199</strain>
    </source>
</reference>
<evidence type="ECO:0000256" key="1">
    <source>
        <dbReference type="SAM" id="Phobius"/>
    </source>
</evidence>
<evidence type="ECO:0000313" key="3">
    <source>
        <dbReference type="EMBL" id="VFK77663.1"/>
    </source>
</evidence>
<feature type="transmembrane region" description="Helical" evidence="1">
    <location>
        <begin position="106"/>
        <end position="125"/>
    </location>
</feature>
<keyword evidence="1" id="KW-0812">Transmembrane</keyword>
<organism evidence="2">
    <name type="scientific">Candidatus Kentrum sp. MB</name>
    <dbReference type="NCBI Taxonomy" id="2138164"/>
    <lineage>
        <taxon>Bacteria</taxon>
        <taxon>Pseudomonadati</taxon>
        <taxon>Pseudomonadota</taxon>
        <taxon>Gammaproteobacteria</taxon>
        <taxon>Candidatus Kentrum</taxon>
    </lineage>
</organism>